<dbReference type="AlphaFoldDB" id="A0A9P6JXM0"/>
<evidence type="ECO:0000313" key="1">
    <source>
        <dbReference type="EMBL" id="KAF9536640.1"/>
    </source>
</evidence>
<dbReference type="EMBL" id="JAAAXW010000613">
    <property type="protein sequence ID" value="KAF9536640.1"/>
    <property type="molecule type" value="Genomic_DNA"/>
</dbReference>
<proteinExistence type="predicted"/>
<reference evidence="1" key="1">
    <citation type="journal article" date="2020" name="Fungal Divers.">
        <title>Resolving the Mortierellaceae phylogeny through synthesis of multi-gene phylogenetics and phylogenomics.</title>
        <authorList>
            <person name="Vandepol N."/>
            <person name="Liber J."/>
            <person name="Desiro A."/>
            <person name="Na H."/>
            <person name="Kennedy M."/>
            <person name="Barry K."/>
            <person name="Grigoriev I.V."/>
            <person name="Miller A.N."/>
            <person name="O'Donnell K."/>
            <person name="Stajich J.E."/>
            <person name="Bonito G."/>
        </authorList>
    </citation>
    <scope>NUCLEOTIDE SEQUENCE</scope>
    <source>
        <strain evidence="1">NRRL 2591</strain>
    </source>
</reference>
<keyword evidence="2" id="KW-1185">Reference proteome</keyword>
<comment type="caution">
    <text evidence="1">The sequence shown here is derived from an EMBL/GenBank/DDBJ whole genome shotgun (WGS) entry which is preliminary data.</text>
</comment>
<evidence type="ECO:0000313" key="2">
    <source>
        <dbReference type="Proteomes" id="UP000723463"/>
    </source>
</evidence>
<accession>A0A9P6JXM0</accession>
<organism evidence="1 2">
    <name type="scientific">Mortierella hygrophila</name>
    <dbReference type="NCBI Taxonomy" id="979708"/>
    <lineage>
        <taxon>Eukaryota</taxon>
        <taxon>Fungi</taxon>
        <taxon>Fungi incertae sedis</taxon>
        <taxon>Mucoromycota</taxon>
        <taxon>Mortierellomycotina</taxon>
        <taxon>Mortierellomycetes</taxon>
        <taxon>Mortierellales</taxon>
        <taxon>Mortierellaceae</taxon>
        <taxon>Mortierella</taxon>
    </lineage>
</organism>
<protein>
    <submittedName>
        <fullName evidence="1">Uncharacterized protein</fullName>
    </submittedName>
</protein>
<name>A0A9P6JXM0_9FUNG</name>
<sequence length="117" mass="13635">MFQTRAANGVRVFNATLAMQPERISLYLIRQQIYYIALEHHVLIQILRQLDINMATVRSLAVSNKMVERLEQLRLEERAYLANTDALRAGNQPNLQNTSSLIKKVVDYFVNDSYKFF</sequence>
<dbReference type="Proteomes" id="UP000723463">
    <property type="component" value="Unassembled WGS sequence"/>
</dbReference>
<gene>
    <name evidence="1" type="ORF">EC957_010253</name>
</gene>